<dbReference type="RefSeq" id="WP_203630792.1">
    <property type="nucleotide sequence ID" value="NZ_BNJR01000017.1"/>
</dbReference>
<dbReference type="EMBL" id="BNJR01000017">
    <property type="protein sequence ID" value="GHP14812.1"/>
    <property type="molecule type" value="Genomic_DNA"/>
</dbReference>
<dbReference type="Proteomes" id="UP000604765">
    <property type="component" value="Unassembled WGS sequence"/>
</dbReference>
<sequence length="208" mass="24537">MQQRTAYSEVEAEKNVEKNRLWFNRFRTTRSFQKLNKPEKAAAFYITQAVVSLSYKYQLRSPRRYTARSIKEVILKMLPEKIAATNVFFTSVIPVMRRYFIFLGVQHKISNAETLVRALDSIKVSDLLAGHRDASNWDVHKRLGMKYLMGYSRDVDPKKIKEFEEDYNMGVPLRFCFDLGVNRASKDIIMLTESLREKFEQILYEKNK</sequence>
<evidence type="ECO:0000313" key="2">
    <source>
        <dbReference type="Proteomes" id="UP000604765"/>
    </source>
</evidence>
<reference evidence="1 2" key="1">
    <citation type="journal article" date="2021" name="Int. J. Syst. Evol. Microbiol.">
        <title>Lentilactobacillus fungorum sp. nov., isolated from spent mushroom substrates.</title>
        <authorList>
            <person name="Tohno M."/>
            <person name="Tanizawa Y."/>
            <person name="Kojima Y."/>
            <person name="Sakamoto M."/>
            <person name="Ohkuma M."/>
            <person name="Kobayashi H."/>
        </authorList>
    </citation>
    <scope>NUCLEOTIDE SEQUENCE [LARGE SCALE GENOMIC DNA]</scope>
    <source>
        <strain evidence="1 2">YK48G</strain>
    </source>
</reference>
<protein>
    <submittedName>
        <fullName evidence="1">Uncharacterized protein</fullName>
    </submittedName>
</protein>
<accession>A0ABQ3W0W2</accession>
<name>A0ABQ3W0W2_9LACO</name>
<evidence type="ECO:0000313" key="1">
    <source>
        <dbReference type="EMBL" id="GHP14812.1"/>
    </source>
</evidence>
<organism evidence="1 2">
    <name type="scientific">Lentilactobacillus fungorum</name>
    <dbReference type="NCBI Taxonomy" id="2201250"/>
    <lineage>
        <taxon>Bacteria</taxon>
        <taxon>Bacillati</taxon>
        <taxon>Bacillota</taxon>
        <taxon>Bacilli</taxon>
        <taxon>Lactobacillales</taxon>
        <taxon>Lactobacillaceae</taxon>
        <taxon>Lentilactobacillus</taxon>
    </lineage>
</organism>
<keyword evidence="2" id="KW-1185">Reference proteome</keyword>
<comment type="caution">
    <text evidence="1">The sequence shown here is derived from an EMBL/GenBank/DDBJ whole genome shotgun (WGS) entry which is preliminary data.</text>
</comment>
<proteinExistence type="predicted"/>
<gene>
    <name evidence="1" type="ORF">YK48G_22370</name>
</gene>